<evidence type="ECO:0000256" key="4">
    <source>
        <dbReference type="SAM" id="MobiDB-lite"/>
    </source>
</evidence>
<keyword evidence="5" id="KW-0472">Membrane</keyword>
<feature type="region of interest" description="Disordered" evidence="4">
    <location>
        <begin position="64"/>
        <end position="98"/>
    </location>
</feature>
<evidence type="ECO:0000256" key="5">
    <source>
        <dbReference type="SAM" id="Phobius"/>
    </source>
</evidence>
<dbReference type="OrthoDB" id="47890at2759"/>
<feature type="transmembrane region" description="Helical" evidence="5">
    <location>
        <begin position="308"/>
        <end position="331"/>
    </location>
</feature>
<reference evidence="6" key="1">
    <citation type="submission" date="2020-06" db="EMBL/GenBank/DDBJ databases">
        <authorList>
            <consortium name="Plant Systems Biology data submission"/>
        </authorList>
    </citation>
    <scope>NUCLEOTIDE SEQUENCE</scope>
    <source>
        <strain evidence="6">D6</strain>
    </source>
</reference>
<keyword evidence="1" id="KW-0433">Leucine-rich repeat</keyword>
<dbReference type="InterPro" id="IPR032675">
    <property type="entry name" value="LRR_dom_sf"/>
</dbReference>
<dbReference type="FunFam" id="3.80.10.10:FF:000041">
    <property type="entry name" value="LRR receptor-like serine/threonine-protein kinase ERECTA"/>
    <property type="match status" value="1"/>
</dbReference>
<dbReference type="Proteomes" id="UP001153069">
    <property type="component" value="Unassembled WGS sequence"/>
</dbReference>
<keyword evidence="3" id="KW-0677">Repeat</keyword>
<keyword evidence="7" id="KW-1185">Reference proteome</keyword>
<feature type="region of interest" description="Disordered" evidence="4">
    <location>
        <begin position="283"/>
        <end position="302"/>
    </location>
</feature>
<keyword evidence="5" id="KW-0812">Transmembrane</keyword>
<feature type="region of interest" description="Disordered" evidence="4">
    <location>
        <begin position="1"/>
        <end position="23"/>
    </location>
</feature>
<evidence type="ECO:0000313" key="7">
    <source>
        <dbReference type="Proteomes" id="UP001153069"/>
    </source>
</evidence>
<feature type="compositionally biased region" description="Basic and acidic residues" evidence="4">
    <location>
        <begin position="77"/>
        <end position="98"/>
    </location>
</feature>
<feature type="region of interest" description="Disordered" evidence="4">
    <location>
        <begin position="185"/>
        <end position="207"/>
    </location>
</feature>
<dbReference type="AlphaFoldDB" id="A0A9N8HPM4"/>
<accession>A0A9N8HPM4</accession>
<dbReference type="InterPro" id="IPR053211">
    <property type="entry name" value="DNA_repair-toleration"/>
</dbReference>
<evidence type="ECO:0000256" key="1">
    <source>
        <dbReference type="ARBA" id="ARBA00022614"/>
    </source>
</evidence>
<proteinExistence type="predicted"/>
<dbReference type="Gene3D" id="3.80.10.10">
    <property type="entry name" value="Ribonuclease Inhibitor"/>
    <property type="match status" value="3"/>
</dbReference>
<comment type="caution">
    <text evidence="6">The sequence shown here is derived from an EMBL/GenBank/DDBJ whole genome shotgun (WGS) entry which is preliminary data.</text>
</comment>
<evidence type="ECO:0000313" key="6">
    <source>
        <dbReference type="EMBL" id="CAB9521396.1"/>
    </source>
</evidence>
<dbReference type="PANTHER" id="PTHR48060">
    <property type="entry name" value="DNA DAMAGE-REPAIR/TOLERATION PROTEIN DRT100"/>
    <property type="match status" value="1"/>
</dbReference>
<dbReference type="InterPro" id="IPR001611">
    <property type="entry name" value="Leu-rich_rpt"/>
</dbReference>
<feature type="region of interest" description="Disordered" evidence="4">
    <location>
        <begin position="219"/>
        <end position="257"/>
    </location>
</feature>
<evidence type="ECO:0000256" key="2">
    <source>
        <dbReference type="ARBA" id="ARBA00022729"/>
    </source>
</evidence>
<organism evidence="6 7">
    <name type="scientific">Seminavis robusta</name>
    <dbReference type="NCBI Taxonomy" id="568900"/>
    <lineage>
        <taxon>Eukaryota</taxon>
        <taxon>Sar</taxon>
        <taxon>Stramenopiles</taxon>
        <taxon>Ochrophyta</taxon>
        <taxon>Bacillariophyta</taxon>
        <taxon>Bacillariophyceae</taxon>
        <taxon>Bacillariophycidae</taxon>
        <taxon>Naviculales</taxon>
        <taxon>Naviculaceae</taxon>
        <taxon>Seminavis</taxon>
    </lineage>
</organism>
<gene>
    <name evidence="6" type="ORF">SEMRO_1191_G250900.1</name>
</gene>
<keyword evidence="5" id="KW-1133">Transmembrane helix</keyword>
<name>A0A9N8HPM4_9STRA</name>
<dbReference type="PANTHER" id="PTHR48060:SF24">
    <property type="entry name" value="NON-SPECIFIC SERINE_THREONINE PROTEIN KINASE"/>
    <property type="match status" value="1"/>
</dbReference>
<evidence type="ECO:0000256" key="3">
    <source>
        <dbReference type="ARBA" id="ARBA00022737"/>
    </source>
</evidence>
<dbReference type="Pfam" id="PF00560">
    <property type="entry name" value="LRR_1"/>
    <property type="match status" value="1"/>
</dbReference>
<feature type="compositionally biased region" description="Low complexity" evidence="4">
    <location>
        <begin position="336"/>
        <end position="350"/>
    </location>
</feature>
<dbReference type="SUPFAM" id="SSF52058">
    <property type="entry name" value="L domain-like"/>
    <property type="match status" value="1"/>
</dbReference>
<protein>
    <submittedName>
        <fullName evidence="6">Leucine Rich Repeat</fullName>
    </submittedName>
</protein>
<feature type="region of interest" description="Disordered" evidence="4">
    <location>
        <begin position="440"/>
        <end position="493"/>
    </location>
</feature>
<feature type="compositionally biased region" description="Low complexity" evidence="4">
    <location>
        <begin position="469"/>
        <end position="482"/>
    </location>
</feature>
<dbReference type="EMBL" id="CAICTM010001189">
    <property type="protein sequence ID" value="CAB9521396.1"/>
    <property type="molecule type" value="Genomic_DNA"/>
</dbReference>
<keyword evidence="2" id="KW-0732">Signal</keyword>
<feature type="region of interest" description="Disordered" evidence="4">
    <location>
        <begin position="336"/>
        <end position="357"/>
    </location>
</feature>
<sequence>MEDKSGYHQTTQESNLQLSATPPAVMLEAENSLLKAENVIKEDSAAVTAQRIVTQLLDEADAALKGKGRSTTPSDNNNDHHDGSEVQEEVKDSEDKEATPVIVQESSYLRAAEEDHEDAALTRNVLFEVGLLISDEALPKYTEQDDSDLRKQTASLQKQQVPISCADDDDEQLTGELCCQSQARLGEIQDPTNKEGRPQEESVPPPIRLIQGVPLATSIPGAHRARPSHGDIPLTDDSDQSTATIVLGDDGTQDHQEEEDQIIHIRRAEEGLAVASPVTQYPSQEAQSMDLVKQQETKQQRQRKHVSATVKMVLVGFLFLAMVVIVVTLVARHSTQTTSSSQRDSADQQSVTNSTQTSAPWQWDLPFSVPNTTLWILLQQQDTYQSSSPQTKAYNWISLDPFLKNYSSGRLIQRFALATFYYATHGENWEGSGIAPFIPTPIIPGTNMTRPWPQRPARPNSRPRPCPQPWNTQSRQQQQPPQLREPEDCPPPEAATQELEMAKWLSYDSSECDWFTTTTHSRYGGTACDGDQFYRLLDLTNFNLQGRLPPELALLTTLNILALPRNSLGGQLFSEIGNLQGLERLVINNNQFSGGIPSELGLLADTLVTIAAEGCGLTGTIPMEFWSLTNLHWVQMLGNRFSGTLPPNIGSLVSQMTWLDLASSQLSGELPTSLGLMSSLHILDLGKNNFVGSIPTELLRIDLDILDIGHNFLIGKLPSELGLLPSIKKLWLEGNTGITGQLPASLEQINNTLLSLRIKGTGITGTIPQGLCRIQELSFDCSETLCGCRHCPCADLAV</sequence>
<feature type="compositionally biased region" description="Polar residues" evidence="4">
    <location>
        <begin position="7"/>
        <end position="20"/>
    </location>
</feature>